<proteinExistence type="predicted"/>
<gene>
    <name evidence="1" type="ORF">AABB28_10595</name>
</gene>
<dbReference type="KEGG" id="yag:AABB28_10595"/>
<dbReference type="Proteomes" id="UP001451782">
    <property type="component" value="Chromosome"/>
</dbReference>
<dbReference type="AlphaFoldDB" id="A0AAN0NG30"/>
<dbReference type="RefSeq" id="WP_342068760.1">
    <property type="nucleotide sequence ID" value="NZ_CP151762.1"/>
</dbReference>
<evidence type="ECO:0000313" key="1">
    <source>
        <dbReference type="EMBL" id="WZU62352.1"/>
    </source>
</evidence>
<sequence length="277" mass="29746">MKRGHTSFIVFLVILFAPVIALNVGGFNIGKVLSERATATSSASLMPNLMRDQATPDQSAWLNARPELRGIFNPDERTPARVITIEEIVSTEDLFLDGEAIPQNSLIALYAAARAPARLSGYCTEVIATVGLSCDVIHAETHQNGKGDWVMTGQLAFVPAADLGDPAVVTNGQIFSTTALLPYPGDLRPENATASRAGMLTQAQDVCDTLRKQFGNCVLTNVTFEVSELWITDLEVLPAGTNPMRVEATAEFTVYADEMTTDQNSFAEQVAAVVNPG</sequence>
<evidence type="ECO:0000313" key="2">
    <source>
        <dbReference type="Proteomes" id="UP001451782"/>
    </source>
</evidence>
<dbReference type="EMBL" id="CP151762">
    <property type="protein sequence ID" value="WZU62352.1"/>
    <property type="molecule type" value="Genomic_DNA"/>
</dbReference>
<name>A0AAN0NG30_9RHOB</name>
<organism evidence="1 2">
    <name type="scientific">Yoonia algicola</name>
    <dbReference type="NCBI Taxonomy" id="3137368"/>
    <lineage>
        <taxon>Bacteria</taxon>
        <taxon>Pseudomonadati</taxon>
        <taxon>Pseudomonadota</taxon>
        <taxon>Alphaproteobacteria</taxon>
        <taxon>Rhodobacterales</taxon>
        <taxon>Paracoccaceae</taxon>
        <taxon>Yoonia</taxon>
    </lineage>
</organism>
<keyword evidence="2" id="KW-1185">Reference proteome</keyword>
<protein>
    <submittedName>
        <fullName evidence="1">Uncharacterized protein</fullName>
    </submittedName>
</protein>
<accession>A0AAN0NG30</accession>
<reference evidence="1 2" key="1">
    <citation type="submission" date="2024-04" db="EMBL/GenBank/DDBJ databases">
        <title>Phylogenomic analyses of a clade within the roseobacter group suggest taxonomic reassignments of species of the genera Aestuariivita, Citreicella, Loktanella, Nautella, Pelagibaca, Ruegeria, Thalassobius, Thiobacimonas and Tropicibacter, and the proposal o.</title>
        <authorList>
            <person name="Jeon C.O."/>
        </authorList>
    </citation>
    <scope>NUCLEOTIDE SEQUENCE [LARGE SCALE GENOMIC DNA]</scope>
    <source>
        <strain evidence="1 2">G8-12</strain>
    </source>
</reference>